<dbReference type="AlphaFoldDB" id="A0A1Y0B1V2"/>
<keyword evidence="1" id="KW-0496">Mitochondrion</keyword>
<evidence type="ECO:0000313" key="1">
    <source>
        <dbReference type="EMBL" id="ART31354.1"/>
    </source>
</evidence>
<dbReference type="EMBL" id="KY774314">
    <property type="protein sequence ID" value="ART31354.1"/>
    <property type="molecule type" value="Genomic_DNA"/>
</dbReference>
<accession>A0A1Y0B1V2</accession>
<protein>
    <submittedName>
        <fullName evidence="1">Uncharacterized protein</fullName>
    </submittedName>
</protein>
<reference evidence="1" key="1">
    <citation type="submission" date="2017-03" db="EMBL/GenBank/DDBJ databases">
        <title>The mitochondrial genome of the carnivorous plant Utricularia reniformis (Lentibulariaceae): structure, comparative analysis and evolutionary landmarks.</title>
        <authorList>
            <person name="Silva S.R."/>
            <person name="Alvarenga D.O."/>
            <person name="Michael T.P."/>
            <person name="Miranda V.F.O."/>
            <person name="Varani A.M."/>
        </authorList>
    </citation>
    <scope>NUCLEOTIDE SEQUENCE</scope>
</reference>
<proteinExistence type="predicted"/>
<geneLocation type="mitochondrion" evidence="1"/>
<organism evidence="1">
    <name type="scientific">Utricularia reniformis</name>
    <dbReference type="NCBI Taxonomy" id="192314"/>
    <lineage>
        <taxon>Eukaryota</taxon>
        <taxon>Viridiplantae</taxon>
        <taxon>Streptophyta</taxon>
        <taxon>Embryophyta</taxon>
        <taxon>Tracheophyta</taxon>
        <taxon>Spermatophyta</taxon>
        <taxon>Magnoliopsida</taxon>
        <taxon>eudicotyledons</taxon>
        <taxon>Gunneridae</taxon>
        <taxon>Pentapetalae</taxon>
        <taxon>asterids</taxon>
        <taxon>lamiids</taxon>
        <taxon>Lamiales</taxon>
        <taxon>Lentibulariaceae</taxon>
        <taxon>Utricularia</taxon>
    </lineage>
</organism>
<sequence>MSETGGIAAAVTLLETTRRRLSLVYMKEAECWDRTTYLCIDPTPVIERSKPAAKLRKSQTCLSCWEGRTRTRVLQCSFSLYKMLSTKQKISA</sequence>
<name>A0A1Y0B1V2_9LAMI</name>
<gene>
    <name evidence="1" type="ORF">AEK19_MT1138</name>
</gene>